<sequence length="333" mass="38298">MAFTSTMMCAGDTKTMQAVNSKGTGKSAGKSADAKRAIDGSGSESPSKYQKTKATTIEDAVMPEEVKEPVETRAGDPDQVFRFMDLPGELRNRVYGMAVEWSYRCFPMTYQKPKRSRLRKQNADDEDRRTAVKPLPYIGLTQVCSLIRTEFRPLWLSTHRFPLFVLESYFRAFFPVLRQSSQMYGKSRKRIESYHDPAGTLRLWVNQDHIRDIDVFPLLRFHLRFPAYTMDIMCAQPEIKAPLTKFFTALINNASFTWVKYIKQQSITQVVLNAEFYAGQPLRAALHVVIKQRQMSDWVEPGGHFKAPLCTDLRRSLGIEHLNCHVDFGIDYW</sequence>
<dbReference type="InterPro" id="IPR038883">
    <property type="entry name" value="AN11006-like"/>
</dbReference>
<name>A0A8H7BHA5_9PLEO</name>
<dbReference type="PANTHER" id="PTHR42085:SF1">
    <property type="entry name" value="F-BOX DOMAIN-CONTAINING PROTEIN"/>
    <property type="match status" value="1"/>
</dbReference>
<feature type="domain" description="F-box" evidence="2">
    <location>
        <begin position="74"/>
        <end position="159"/>
    </location>
</feature>
<feature type="compositionally biased region" description="Polar residues" evidence="1">
    <location>
        <begin position="15"/>
        <end position="24"/>
    </location>
</feature>
<organism evidence="3 4">
    <name type="scientific">Alternaria burnsii</name>
    <dbReference type="NCBI Taxonomy" id="1187904"/>
    <lineage>
        <taxon>Eukaryota</taxon>
        <taxon>Fungi</taxon>
        <taxon>Dikarya</taxon>
        <taxon>Ascomycota</taxon>
        <taxon>Pezizomycotina</taxon>
        <taxon>Dothideomycetes</taxon>
        <taxon>Pleosporomycetidae</taxon>
        <taxon>Pleosporales</taxon>
        <taxon>Pleosporineae</taxon>
        <taxon>Pleosporaceae</taxon>
        <taxon>Alternaria</taxon>
        <taxon>Alternaria sect. Alternaria</taxon>
    </lineage>
</organism>
<dbReference type="Pfam" id="PF13013">
    <property type="entry name" value="F-box-like_2"/>
    <property type="match status" value="1"/>
</dbReference>
<dbReference type="PANTHER" id="PTHR42085">
    <property type="entry name" value="F-BOX DOMAIN-CONTAINING PROTEIN"/>
    <property type="match status" value="1"/>
</dbReference>
<dbReference type="AlphaFoldDB" id="A0A8H7BHA5"/>
<evidence type="ECO:0000259" key="2">
    <source>
        <dbReference type="Pfam" id="PF13013"/>
    </source>
</evidence>
<accession>A0A8H7BHA5</accession>
<evidence type="ECO:0000256" key="1">
    <source>
        <dbReference type="SAM" id="MobiDB-lite"/>
    </source>
</evidence>
<feature type="region of interest" description="Disordered" evidence="1">
    <location>
        <begin position="15"/>
        <end position="54"/>
    </location>
</feature>
<comment type="caution">
    <text evidence="3">The sequence shown here is derived from an EMBL/GenBank/DDBJ whole genome shotgun (WGS) entry which is preliminary data.</text>
</comment>
<reference evidence="3" key="1">
    <citation type="submission" date="2020-01" db="EMBL/GenBank/DDBJ databases">
        <authorList>
            <person name="Feng Z.H.Z."/>
        </authorList>
    </citation>
    <scope>NUCLEOTIDE SEQUENCE</scope>
    <source>
        <strain evidence="3">CBS107.38</strain>
    </source>
</reference>
<reference evidence="3" key="2">
    <citation type="submission" date="2020-08" db="EMBL/GenBank/DDBJ databases">
        <title>Draft Genome Sequence of Cumin Blight Pathogen Alternaria burnsii.</title>
        <authorList>
            <person name="Feng Z."/>
        </authorList>
    </citation>
    <scope>NUCLEOTIDE SEQUENCE</scope>
    <source>
        <strain evidence="3">CBS107.38</strain>
    </source>
</reference>
<protein>
    <recommendedName>
        <fullName evidence="2">F-box domain-containing protein</fullName>
    </recommendedName>
</protein>
<evidence type="ECO:0000313" key="4">
    <source>
        <dbReference type="Proteomes" id="UP000596902"/>
    </source>
</evidence>
<dbReference type="GeneID" id="62199069"/>
<dbReference type="InterPro" id="IPR001810">
    <property type="entry name" value="F-box_dom"/>
</dbReference>
<evidence type="ECO:0000313" key="3">
    <source>
        <dbReference type="EMBL" id="KAF7681868.1"/>
    </source>
</evidence>
<gene>
    <name evidence="3" type="ORF">GT037_000844</name>
</gene>
<dbReference type="EMBL" id="JAAABM010000001">
    <property type="protein sequence ID" value="KAF7681868.1"/>
    <property type="molecule type" value="Genomic_DNA"/>
</dbReference>
<dbReference type="Proteomes" id="UP000596902">
    <property type="component" value="Unassembled WGS sequence"/>
</dbReference>
<dbReference type="RefSeq" id="XP_038791747.1">
    <property type="nucleotide sequence ID" value="XM_038925891.1"/>
</dbReference>
<feature type="compositionally biased region" description="Polar residues" evidence="1">
    <location>
        <begin position="42"/>
        <end position="54"/>
    </location>
</feature>
<keyword evidence="4" id="KW-1185">Reference proteome</keyword>
<proteinExistence type="predicted"/>